<dbReference type="OrthoDB" id="2020662at2759"/>
<dbReference type="InterPro" id="IPR003694">
    <property type="entry name" value="NAD_synthase"/>
</dbReference>
<feature type="domain" description="CN hydrolase" evidence="8">
    <location>
        <begin position="4"/>
        <end position="278"/>
    </location>
</feature>
<evidence type="ECO:0000256" key="1">
    <source>
        <dbReference type="ARBA" id="ARBA00005188"/>
    </source>
</evidence>
<dbReference type="FunFam" id="3.40.50.620:FF:000036">
    <property type="entry name" value="Glutamine-dependent NAD(+) synthetase"/>
    <property type="match status" value="1"/>
</dbReference>
<dbReference type="HAMAP" id="MF_02090">
    <property type="entry name" value="NadE_glutamine_dep"/>
    <property type="match status" value="1"/>
</dbReference>
<gene>
    <name evidence="9" type="ORF">CHC_T00008954001</name>
</gene>
<dbReference type="CDD" id="cd07570">
    <property type="entry name" value="GAT_Gln-NAD-synth"/>
    <property type="match status" value="1"/>
</dbReference>
<dbReference type="InterPro" id="IPR014445">
    <property type="entry name" value="Gln-dep_NAD_synthase"/>
</dbReference>
<dbReference type="CDD" id="cd00553">
    <property type="entry name" value="NAD_synthase"/>
    <property type="match status" value="1"/>
</dbReference>
<evidence type="ECO:0000256" key="5">
    <source>
        <dbReference type="ARBA" id="ARBA00022840"/>
    </source>
</evidence>
<evidence type="ECO:0000256" key="6">
    <source>
        <dbReference type="ARBA" id="ARBA00023027"/>
    </source>
</evidence>
<proteinExistence type="inferred from homology"/>
<dbReference type="InterPro" id="IPR003010">
    <property type="entry name" value="C-N_Hydrolase"/>
</dbReference>
<comment type="pathway">
    <text evidence="1 7">Cofactor biosynthesis; NAD(+) biosynthesis; NAD(+) from deamido-NAD(+) (L-Gln route): step 1/1.</text>
</comment>
<comment type="similarity">
    <text evidence="2 7">In the C-terminal section; belongs to the NAD synthetase family.</text>
</comment>
<dbReference type="PIRSF" id="PIRSF006630">
    <property type="entry name" value="NADS_GAT"/>
    <property type="match status" value="1"/>
</dbReference>
<evidence type="ECO:0000259" key="8">
    <source>
        <dbReference type="PROSITE" id="PS50263"/>
    </source>
</evidence>
<dbReference type="UniPathway" id="UPA00253">
    <property type="reaction ID" value="UER00334"/>
</dbReference>
<dbReference type="Proteomes" id="UP000012073">
    <property type="component" value="Unassembled WGS sequence"/>
</dbReference>
<evidence type="ECO:0000256" key="4">
    <source>
        <dbReference type="ARBA" id="ARBA00022741"/>
    </source>
</evidence>
<comment type="catalytic activity">
    <reaction evidence="7">
        <text>deamido-NAD(+) + L-glutamine + ATP + H2O = L-glutamate + AMP + diphosphate + NAD(+) + H(+)</text>
        <dbReference type="Rhea" id="RHEA:24384"/>
        <dbReference type="ChEBI" id="CHEBI:15377"/>
        <dbReference type="ChEBI" id="CHEBI:15378"/>
        <dbReference type="ChEBI" id="CHEBI:29985"/>
        <dbReference type="ChEBI" id="CHEBI:30616"/>
        <dbReference type="ChEBI" id="CHEBI:33019"/>
        <dbReference type="ChEBI" id="CHEBI:57540"/>
        <dbReference type="ChEBI" id="CHEBI:58359"/>
        <dbReference type="ChEBI" id="CHEBI:58437"/>
        <dbReference type="ChEBI" id="CHEBI:456215"/>
        <dbReference type="EC" id="6.3.5.1"/>
    </reaction>
</comment>
<dbReference type="InterPro" id="IPR014729">
    <property type="entry name" value="Rossmann-like_a/b/a_fold"/>
</dbReference>
<dbReference type="GO" id="GO:0005737">
    <property type="term" value="C:cytoplasm"/>
    <property type="evidence" value="ECO:0007669"/>
    <property type="project" value="InterPro"/>
</dbReference>
<dbReference type="Gene3D" id="3.40.50.620">
    <property type="entry name" value="HUPs"/>
    <property type="match status" value="1"/>
</dbReference>
<dbReference type="PhylomeDB" id="R7Q879"/>
<keyword evidence="5 7" id="KW-0067">ATP-binding</keyword>
<dbReference type="RefSeq" id="XP_005713802.1">
    <property type="nucleotide sequence ID" value="XM_005713745.1"/>
</dbReference>
<dbReference type="PANTHER" id="PTHR23090:SF9">
    <property type="entry name" value="GLUTAMINE-DEPENDENT NAD(+) SYNTHETASE"/>
    <property type="match status" value="1"/>
</dbReference>
<dbReference type="Gene3D" id="3.60.110.10">
    <property type="entry name" value="Carbon-nitrogen hydrolase"/>
    <property type="match status" value="1"/>
</dbReference>
<dbReference type="InterPro" id="IPR022310">
    <property type="entry name" value="NAD/GMP_synthase"/>
</dbReference>
<dbReference type="Pfam" id="PF00795">
    <property type="entry name" value="CN_hydrolase"/>
    <property type="match status" value="1"/>
</dbReference>
<dbReference type="OMA" id="TSQEVCN"/>
<dbReference type="SUPFAM" id="SSF56317">
    <property type="entry name" value="Carbon-nitrogen hydrolase"/>
    <property type="match status" value="1"/>
</dbReference>
<dbReference type="GO" id="GO:0003952">
    <property type="term" value="F:NAD+ synthase (glutamine-hydrolyzing) activity"/>
    <property type="evidence" value="ECO:0007669"/>
    <property type="project" value="UniProtKB-UniRule"/>
</dbReference>
<sequence length="719" mass="80387">MHLATVATCNLNQWALDFTGNLRRTRASIAAAVSLGARYRVGPELETTGYGAEDHFLELDTEAHSWQAVAELMSAGDTEGVLLDVGAPVLHRGVLYNCRLLLLDRRVLLVRPKMDLADHANYREARWFRAWPRERQVEQFLLPECVRERCADFQMFAPIGNAVLRFEDGLMLGCETCEELWTPRAPHLDMQLDGVHVIGNGSASHHVLRKLHVRERLLESATRKGGGVYVYANQIGCDGGRLYYDGSALIALNGDIIKQAPQFTVESEVQVIAATVDIDHVRSYRMSLAARAEQAARNTNRPKLHVIQVEGPFSICLAHEEAASAYPTPPLERVVHCSPWEEIARGPACWLWDYLRRSGLNGFFLPLSGGADSSSTAAIVGSMCQMLVNAAAGTDPQHALLQDIRNVTGAGDDYIPTDARELARRILHTVYMGSKEASSAETKRRAAVVAEQIGAWHADVNIDGIVLAILAVFQRVFGEGKCPQFRAHGGTKTENMALQCVQARIRMVVAYLFAQLTLWARGRSGSLLVLGSANVDEALRGYLTKYDCSSADINPIGGISKADLRAFLRWAADEKEGLGYSSLVDVVEAAPTAELEPITKEYTQTDEEDMGMTYDELSWFGKLRKLHRCGPFAMYERLRCSWRAGGLSAREVADKVKFFFRMYAINRHKLTVLTPSYHAEDYSPDDNRFDLRQFLYNARWSWQFERMDEDVARRRPKDQ</sequence>
<dbReference type="Gramene" id="CDF33983">
    <property type="protein sequence ID" value="CDF33983"/>
    <property type="gene ID" value="CHC_T00008954001"/>
</dbReference>
<dbReference type="GO" id="GO:0009435">
    <property type="term" value="P:NAD+ biosynthetic process"/>
    <property type="evidence" value="ECO:0007669"/>
    <property type="project" value="UniProtKB-UniRule"/>
</dbReference>
<evidence type="ECO:0000256" key="7">
    <source>
        <dbReference type="PIRNR" id="PIRNR006630"/>
    </source>
</evidence>
<dbReference type="SUPFAM" id="SSF52402">
    <property type="entry name" value="Adenine nucleotide alpha hydrolases-like"/>
    <property type="match status" value="1"/>
</dbReference>
<dbReference type="EC" id="6.3.5.1" evidence="7"/>
<evidence type="ECO:0000256" key="2">
    <source>
        <dbReference type="ARBA" id="ARBA00007145"/>
    </source>
</evidence>
<dbReference type="GeneID" id="17321516"/>
<evidence type="ECO:0000313" key="9">
    <source>
        <dbReference type="EMBL" id="CDF33983.1"/>
    </source>
</evidence>
<name>R7Q879_CHOCR</name>
<keyword evidence="4 7" id="KW-0547">Nucleotide-binding</keyword>
<organism evidence="9 10">
    <name type="scientific">Chondrus crispus</name>
    <name type="common">Carrageen Irish moss</name>
    <name type="synonym">Polymorpha crispa</name>
    <dbReference type="NCBI Taxonomy" id="2769"/>
    <lineage>
        <taxon>Eukaryota</taxon>
        <taxon>Rhodophyta</taxon>
        <taxon>Florideophyceae</taxon>
        <taxon>Rhodymeniophycidae</taxon>
        <taxon>Gigartinales</taxon>
        <taxon>Gigartinaceae</taxon>
        <taxon>Chondrus</taxon>
    </lineage>
</organism>
<dbReference type="KEGG" id="ccp:CHC_T00008954001"/>
<dbReference type="GO" id="GO:0005524">
    <property type="term" value="F:ATP binding"/>
    <property type="evidence" value="ECO:0007669"/>
    <property type="project" value="UniProtKB-UniRule"/>
</dbReference>
<keyword evidence="3 7" id="KW-0436">Ligase</keyword>
<reference evidence="10" key="1">
    <citation type="journal article" date="2013" name="Proc. Natl. Acad. Sci. U.S.A.">
        <title>Genome structure and metabolic features in the red seaweed Chondrus crispus shed light on evolution of the Archaeplastida.</title>
        <authorList>
            <person name="Collen J."/>
            <person name="Porcel B."/>
            <person name="Carre W."/>
            <person name="Ball S.G."/>
            <person name="Chaparro C."/>
            <person name="Tonon T."/>
            <person name="Barbeyron T."/>
            <person name="Michel G."/>
            <person name="Noel B."/>
            <person name="Valentin K."/>
            <person name="Elias M."/>
            <person name="Artiguenave F."/>
            <person name="Arun A."/>
            <person name="Aury J.M."/>
            <person name="Barbosa-Neto J.F."/>
            <person name="Bothwell J.H."/>
            <person name="Bouget F.Y."/>
            <person name="Brillet L."/>
            <person name="Cabello-Hurtado F."/>
            <person name="Capella-Gutierrez S."/>
            <person name="Charrier B."/>
            <person name="Cladiere L."/>
            <person name="Cock J.M."/>
            <person name="Coelho S.M."/>
            <person name="Colleoni C."/>
            <person name="Czjzek M."/>
            <person name="Da Silva C."/>
            <person name="Delage L."/>
            <person name="Denoeud F."/>
            <person name="Deschamps P."/>
            <person name="Dittami S.M."/>
            <person name="Gabaldon T."/>
            <person name="Gachon C.M."/>
            <person name="Groisillier A."/>
            <person name="Herve C."/>
            <person name="Jabbari K."/>
            <person name="Katinka M."/>
            <person name="Kloareg B."/>
            <person name="Kowalczyk N."/>
            <person name="Labadie K."/>
            <person name="Leblanc C."/>
            <person name="Lopez P.J."/>
            <person name="McLachlan D.H."/>
            <person name="Meslet-Cladiere L."/>
            <person name="Moustafa A."/>
            <person name="Nehr Z."/>
            <person name="Nyvall Collen P."/>
            <person name="Panaud O."/>
            <person name="Partensky F."/>
            <person name="Poulain J."/>
            <person name="Rensing S.A."/>
            <person name="Rousvoal S."/>
            <person name="Samson G."/>
            <person name="Symeonidi A."/>
            <person name="Weissenbach J."/>
            <person name="Zambounis A."/>
            <person name="Wincker P."/>
            <person name="Boyen C."/>
        </authorList>
    </citation>
    <scope>NUCLEOTIDE SEQUENCE [LARGE SCALE GENOMIC DNA]</scope>
    <source>
        <strain evidence="10">cv. Stackhouse</strain>
    </source>
</reference>
<dbReference type="NCBIfam" id="TIGR00552">
    <property type="entry name" value="nadE"/>
    <property type="match status" value="1"/>
</dbReference>
<dbReference type="Pfam" id="PF02540">
    <property type="entry name" value="NAD_synthase"/>
    <property type="match status" value="1"/>
</dbReference>
<dbReference type="PROSITE" id="PS50263">
    <property type="entry name" value="CN_HYDROLASE"/>
    <property type="match status" value="1"/>
</dbReference>
<accession>R7Q879</accession>
<dbReference type="PANTHER" id="PTHR23090">
    <property type="entry name" value="NH 3 /GLUTAMINE-DEPENDENT NAD + SYNTHETASE"/>
    <property type="match status" value="1"/>
</dbReference>
<evidence type="ECO:0000256" key="3">
    <source>
        <dbReference type="ARBA" id="ARBA00022598"/>
    </source>
</evidence>
<keyword evidence="6 7" id="KW-0520">NAD</keyword>
<dbReference type="AlphaFoldDB" id="R7Q879"/>
<evidence type="ECO:0000313" key="10">
    <source>
        <dbReference type="Proteomes" id="UP000012073"/>
    </source>
</evidence>
<dbReference type="EMBL" id="HG001664">
    <property type="protein sequence ID" value="CDF33983.1"/>
    <property type="molecule type" value="Genomic_DNA"/>
</dbReference>
<dbReference type="GO" id="GO:0004359">
    <property type="term" value="F:glutaminase activity"/>
    <property type="evidence" value="ECO:0007669"/>
    <property type="project" value="InterPro"/>
</dbReference>
<protein>
    <recommendedName>
        <fullName evidence="7">Glutamine-dependent NAD(+) synthetase</fullName>
        <ecNumber evidence="7">6.3.5.1</ecNumber>
    </recommendedName>
    <alternativeName>
        <fullName evidence="7">NAD(+) synthase [glutamine-hydrolyzing]</fullName>
    </alternativeName>
</protein>
<dbReference type="InterPro" id="IPR036526">
    <property type="entry name" value="C-N_Hydrolase_sf"/>
</dbReference>
<keyword evidence="10" id="KW-1185">Reference proteome</keyword>
<dbReference type="STRING" id="2769.R7Q879"/>